<feature type="compositionally biased region" description="Gly residues" evidence="1">
    <location>
        <begin position="193"/>
        <end position="202"/>
    </location>
</feature>
<dbReference type="AlphaFoldDB" id="A0A835ATH4"/>
<protein>
    <submittedName>
        <fullName evidence="3">Uncharacterized protein</fullName>
    </submittedName>
</protein>
<dbReference type="Proteomes" id="UP000636709">
    <property type="component" value="Unassembled WGS sequence"/>
</dbReference>
<dbReference type="PANTHER" id="PTHR34379:SF14">
    <property type="match status" value="1"/>
</dbReference>
<dbReference type="OrthoDB" id="1886721at2759"/>
<proteinExistence type="predicted"/>
<name>A0A835ATH4_9POAL</name>
<feature type="region of interest" description="Disordered" evidence="1">
    <location>
        <begin position="147"/>
        <end position="206"/>
    </location>
</feature>
<evidence type="ECO:0000256" key="2">
    <source>
        <dbReference type="SAM" id="Phobius"/>
    </source>
</evidence>
<sequence>MAVLEESCSGAAVLGDDGSDRQKCSCLPFCFWGGDSSAGWANDESTGAAARRRRWRRRRRLRLTWLAWPWSFFRKGGENKGASGGGDGRDKGRKKKKWRGRRLLLLLTASLQPKKALESVVSGDGALLPAKVRFKFKPGGRSTYRSPWVSSFGDAKKKSNPQASTTTAATASTRWTSTAHARSQPETTIQPSPGGGPTGGGPAVAAGRMWRTPSRRHTFHDLDGADRPGGGLWTAATTLGVIVLFGRVTAVVFLCSCLYGARFVRVRLGGRAKAKAKSSGGAAGRSSGRWSGDPAGVVAAEKKVVVAEHKCEKKVVVAEHKCEKKVGLIDRAGKTPSSRFGR</sequence>
<keyword evidence="2" id="KW-0472">Membrane</keyword>
<reference evidence="3" key="1">
    <citation type="submission" date="2020-07" db="EMBL/GenBank/DDBJ databases">
        <title>Genome sequence and genetic diversity analysis of an under-domesticated orphan crop, white fonio (Digitaria exilis).</title>
        <authorList>
            <person name="Bennetzen J.L."/>
            <person name="Chen S."/>
            <person name="Ma X."/>
            <person name="Wang X."/>
            <person name="Yssel A.E.J."/>
            <person name="Chaluvadi S.R."/>
            <person name="Johnson M."/>
            <person name="Gangashetty P."/>
            <person name="Hamidou F."/>
            <person name="Sanogo M.D."/>
            <person name="Zwaenepoel A."/>
            <person name="Wallace J."/>
            <person name="Van De Peer Y."/>
            <person name="Van Deynze A."/>
        </authorList>
    </citation>
    <scope>NUCLEOTIDE SEQUENCE</scope>
    <source>
        <tissue evidence="3">Leaves</tissue>
    </source>
</reference>
<evidence type="ECO:0000313" key="3">
    <source>
        <dbReference type="EMBL" id="KAF8672359.1"/>
    </source>
</evidence>
<evidence type="ECO:0000313" key="4">
    <source>
        <dbReference type="Proteomes" id="UP000636709"/>
    </source>
</evidence>
<feature type="transmembrane region" description="Helical" evidence="2">
    <location>
        <begin position="232"/>
        <end position="261"/>
    </location>
</feature>
<dbReference type="EMBL" id="JACEFO010002221">
    <property type="protein sequence ID" value="KAF8672359.1"/>
    <property type="molecule type" value="Genomic_DNA"/>
</dbReference>
<accession>A0A835ATH4</accession>
<feature type="compositionally biased region" description="Low complexity" evidence="1">
    <location>
        <begin position="163"/>
        <end position="182"/>
    </location>
</feature>
<dbReference type="PANTHER" id="PTHR34379">
    <property type="entry name" value="OS07G0553800 PROTEIN"/>
    <property type="match status" value="1"/>
</dbReference>
<keyword evidence="2" id="KW-0812">Transmembrane</keyword>
<keyword evidence="4" id="KW-1185">Reference proteome</keyword>
<evidence type="ECO:0000256" key="1">
    <source>
        <dbReference type="SAM" id="MobiDB-lite"/>
    </source>
</evidence>
<organism evidence="3 4">
    <name type="scientific">Digitaria exilis</name>
    <dbReference type="NCBI Taxonomy" id="1010633"/>
    <lineage>
        <taxon>Eukaryota</taxon>
        <taxon>Viridiplantae</taxon>
        <taxon>Streptophyta</taxon>
        <taxon>Embryophyta</taxon>
        <taxon>Tracheophyta</taxon>
        <taxon>Spermatophyta</taxon>
        <taxon>Magnoliopsida</taxon>
        <taxon>Liliopsida</taxon>
        <taxon>Poales</taxon>
        <taxon>Poaceae</taxon>
        <taxon>PACMAD clade</taxon>
        <taxon>Panicoideae</taxon>
        <taxon>Panicodae</taxon>
        <taxon>Paniceae</taxon>
        <taxon>Anthephorinae</taxon>
        <taxon>Digitaria</taxon>
    </lineage>
</organism>
<gene>
    <name evidence="3" type="ORF">HU200_049561</name>
</gene>
<dbReference type="InterPro" id="IPR040411">
    <property type="entry name" value="At5g23160-like"/>
</dbReference>
<keyword evidence="2" id="KW-1133">Transmembrane helix</keyword>
<comment type="caution">
    <text evidence="3">The sequence shown here is derived from an EMBL/GenBank/DDBJ whole genome shotgun (WGS) entry which is preliminary data.</text>
</comment>